<dbReference type="RefSeq" id="WP_330199748.1">
    <property type="nucleotide sequence ID" value="NZ_JAZDRP010000008.1"/>
</dbReference>
<dbReference type="InterPro" id="IPR018357">
    <property type="entry name" value="Hexapep_transf_CS"/>
</dbReference>
<evidence type="ECO:0000256" key="1">
    <source>
        <dbReference type="ARBA" id="ARBA00022679"/>
    </source>
</evidence>
<dbReference type="PROSITE" id="PS00101">
    <property type="entry name" value="HEXAPEP_TRANSFERASES"/>
    <property type="match status" value="1"/>
</dbReference>
<name>A0ABU7LUS4_9PROT</name>
<evidence type="ECO:0000313" key="5">
    <source>
        <dbReference type="Proteomes" id="UP001354971"/>
    </source>
</evidence>
<reference evidence="4 5" key="1">
    <citation type="submission" date="2024-01" db="EMBL/GenBank/DDBJ databases">
        <title>Hyphobacterium bacterium isolated from marine sediment.</title>
        <authorList>
            <person name="Zhao S."/>
        </authorList>
    </citation>
    <scope>NUCLEOTIDE SEQUENCE [LARGE SCALE GENOMIC DNA]</scope>
    <source>
        <strain evidence="5">HN65</strain>
    </source>
</reference>
<dbReference type="InterPro" id="IPR051159">
    <property type="entry name" value="Hexapeptide_acetyltransf"/>
</dbReference>
<comment type="caution">
    <text evidence="4">The sequence shown here is derived from an EMBL/GenBank/DDBJ whole genome shotgun (WGS) entry which is preliminary data.</text>
</comment>
<dbReference type="Proteomes" id="UP001354971">
    <property type="component" value="Unassembled WGS sequence"/>
</dbReference>
<protein>
    <submittedName>
        <fullName evidence="4">Acyltransferase</fullName>
        <ecNumber evidence="4">2.3.1.-</ecNumber>
    </submittedName>
</protein>
<proteinExistence type="predicted"/>
<dbReference type="EMBL" id="JAZDRP010000008">
    <property type="protein sequence ID" value="MEE2527084.1"/>
    <property type="molecule type" value="Genomic_DNA"/>
</dbReference>
<dbReference type="InterPro" id="IPR011004">
    <property type="entry name" value="Trimer_LpxA-like_sf"/>
</dbReference>
<keyword evidence="1 4" id="KW-0808">Transferase</keyword>
<keyword evidence="5" id="KW-1185">Reference proteome</keyword>
<dbReference type="SUPFAM" id="SSF51161">
    <property type="entry name" value="Trimeric LpxA-like enzymes"/>
    <property type="match status" value="1"/>
</dbReference>
<organism evidence="4 5">
    <name type="scientific">Hyphobacterium lacteum</name>
    <dbReference type="NCBI Taxonomy" id="3116575"/>
    <lineage>
        <taxon>Bacteria</taxon>
        <taxon>Pseudomonadati</taxon>
        <taxon>Pseudomonadota</taxon>
        <taxon>Alphaproteobacteria</taxon>
        <taxon>Maricaulales</taxon>
        <taxon>Maricaulaceae</taxon>
        <taxon>Hyphobacterium</taxon>
    </lineage>
</organism>
<gene>
    <name evidence="4" type="ORF">V0U79_11955</name>
</gene>
<dbReference type="Gene3D" id="2.160.10.10">
    <property type="entry name" value="Hexapeptide repeat proteins"/>
    <property type="match status" value="1"/>
</dbReference>
<sequence>MRRDHRPYWMHAAWERFENAWARHFLYPHFEQIGPAAKLTQPWHIELFGPNISAGTTLNIVATRDNNVRLTVWSPADQAGKIEIGDAVFMAPGTRIQATKAIRIGHACLFASNTTVTDSDWHGLYDRVDPEPEGRPVVLGDNVWVGDGAFIAKGVTIGDHAVIGARSVVTRDVPAYAVVAGSPARVIRMLDPVHPMKTRLDMVGEIRGISRFMDDAYRKELAGNSTLGWLRSKLFPQRGD</sequence>
<dbReference type="CDD" id="cd04647">
    <property type="entry name" value="LbH_MAT_like"/>
    <property type="match status" value="1"/>
</dbReference>
<dbReference type="PANTHER" id="PTHR23416">
    <property type="entry name" value="SIALIC ACID SYNTHASE-RELATED"/>
    <property type="match status" value="1"/>
</dbReference>
<evidence type="ECO:0000313" key="4">
    <source>
        <dbReference type="EMBL" id="MEE2527084.1"/>
    </source>
</evidence>
<keyword evidence="3 4" id="KW-0012">Acyltransferase</keyword>
<dbReference type="PANTHER" id="PTHR23416:SF78">
    <property type="entry name" value="LIPOPOLYSACCHARIDE BIOSYNTHESIS O-ACETYL TRANSFERASE WBBJ-RELATED"/>
    <property type="match status" value="1"/>
</dbReference>
<evidence type="ECO:0000256" key="3">
    <source>
        <dbReference type="ARBA" id="ARBA00023315"/>
    </source>
</evidence>
<dbReference type="EC" id="2.3.1.-" evidence="4"/>
<dbReference type="InterPro" id="IPR001451">
    <property type="entry name" value="Hexapep"/>
</dbReference>
<dbReference type="GO" id="GO:0016746">
    <property type="term" value="F:acyltransferase activity"/>
    <property type="evidence" value="ECO:0007669"/>
    <property type="project" value="UniProtKB-KW"/>
</dbReference>
<dbReference type="Pfam" id="PF00132">
    <property type="entry name" value="Hexapep"/>
    <property type="match status" value="1"/>
</dbReference>
<keyword evidence="2" id="KW-0677">Repeat</keyword>
<accession>A0ABU7LUS4</accession>
<evidence type="ECO:0000256" key="2">
    <source>
        <dbReference type="ARBA" id="ARBA00022737"/>
    </source>
</evidence>